<dbReference type="OrthoDB" id="19932at2759"/>
<dbReference type="eggNOG" id="KOG2568">
    <property type="taxonomic scope" value="Eukaryota"/>
</dbReference>
<organism evidence="10 11">
    <name type="scientific">Thalassiosira oceanica</name>
    <name type="common">Marine diatom</name>
    <dbReference type="NCBI Taxonomy" id="159749"/>
    <lineage>
        <taxon>Eukaryota</taxon>
        <taxon>Sar</taxon>
        <taxon>Stramenopiles</taxon>
        <taxon>Ochrophyta</taxon>
        <taxon>Bacillariophyta</taxon>
        <taxon>Coscinodiscophyceae</taxon>
        <taxon>Thalassiosirophycidae</taxon>
        <taxon>Thalassiosirales</taxon>
        <taxon>Thalassiosiraceae</taxon>
        <taxon>Thalassiosira</taxon>
    </lineage>
</organism>
<evidence type="ECO:0000313" key="11">
    <source>
        <dbReference type="Proteomes" id="UP000266841"/>
    </source>
</evidence>
<evidence type="ECO:0000256" key="6">
    <source>
        <dbReference type="SAM" id="MobiDB-lite"/>
    </source>
</evidence>
<feature type="transmembrane region" description="Helical" evidence="7">
    <location>
        <begin position="222"/>
        <end position="241"/>
    </location>
</feature>
<feature type="domain" description="GOST seven transmembrane" evidence="9">
    <location>
        <begin position="406"/>
        <end position="495"/>
    </location>
</feature>
<evidence type="ECO:0000256" key="8">
    <source>
        <dbReference type="SAM" id="SignalP"/>
    </source>
</evidence>
<evidence type="ECO:0000256" key="7">
    <source>
        <dbReference type="SAM" id="Phobius"/>
    </source>
</evidence>
<dbReference type="GO" id="GO:0016020">
    <property type="term" value="C:membrane"/>
    <property type="evidence" value="ECO:0007669"/>
    <property type="project" value="UniProtKB-SubCell"/>
</dbReference>
<sequence>MVRRRIVEILSPFIVLLLSVGPANAEYRRFDGPINAASNYVHYSEGYVVTPGYVDISNLLFKTAEDSARRLDEYDDVGSGSTFVDIVLFREPPECANTRLGCDWTDLGVGANDGVGNLRWCCADDAPALGLCAGGPKQEGRLIVDPSQFSGQHRFLGVPPSGEWQRSIRDGMMSLDDEQGTGKYVLVIANCNDVAGRNLTVTGEYVLKSDHGYLPGNLFREMYFFSALVVIYVILLAWYGLKMSLHRDDIITIQKWVVTTIGIGLLEVFFKAGDLWVWNTDGERFWFSLYTGVVAGVFKRAISRCLVLMICLGWGVTCDQLENFRSVVFLGIAYAGISAARDVMTVFAITENEILTHNEENEILDVVTILTFATSCIDVSFYSESPRFYACGKLSCTDTHNRNDSVWIFCALSSTMQYLEGMNQTMKLKRFLRLRMILLLSVLFAIVWTVFGLVDSTNDQRMINEESDGWVLTAIWEVNFIFLLVGLSCLWAPSHGAKNYAFVMELTDLGDDGELEFDTTIDSPDSYDDDDTEDNIDNGGGKSAYKDDGRIT</sequence>
<keyword evidence="3 8" id="KW-0732">Signal</keyword>
<keyword evidence="5 7" id="KW-0472">Membrane</keyword>
<evidence type="ECO:0000259" key="9">
    <source>
        <dbReference type="Pfam" id="PF06814"/>
    </source>
</evidence>
<evidence type="ECO:0000256" key="1">
    <source>
        <dbReference type="ARBA" id="ARBA00004141"/>
    </source>
</evidence>
<dbReference type="PANTHER" id="PTHR21229:SF1">
    <property type="entry name" value="GH17801P"/>
    <property type="match status" value="1"/>
</dbReference>
<feature type="region of interest" description="Disordered" evidence="6">
    <location>
        <begin position="520"/>
        <end position="552"/>
    </location>
</feature>
<evidence type="ECO:0000256" key="4">
    <source>
        <dbReference type="ARBA" id="ARBA00022989"/>
    </source>
</evidence>
<keyword evidence="4 7" id="KW-1133">Transmembrane helix</keyword>
<proteinExistence type="predicted"/>
<evidence type="ECO:0000256" key="2">
    <source>
        <dbReference type="ARBA" id="ARBA00022692"/>
    </source>
</evidence>
<dbReference type="Proteomes" id="UP000266841">
    <property type="component" value="Unassembled WGS sequence"/>
</dbReference>
<accession>K0TLU7</accession>
<feature type="transmembrane region" description="Helical" evidence="7">
    <location>
        <begin position="285"/>
        <end position="302"/>
    </location>
</feature>
<feature type="transmembrane region" description="Helical" evidence="7">
    <location>
        <begin position="253"/>
        <end position="273"/>
    </location>
</feature>
<dbReference type="InterPro" id="IPR053937">
    <property type="entry name" value="GOST_TM"/>
</dbReference>
<keyword evidence="11" id="KW-1185">Reference proteome</keyword>
<feature type="domain" description="GOST seven transmembrane" evidence="9">
    <location>
        <begin position="222"/>
        <end position="353"/>
    </location>
</feature>
<keyword evidence="2 7" id="KW-0812">Transmembrane</keyword>
<feature type="compositionally biased region" description="Acidic residues" evidence="6">
    <location>
        <begin position="520"/>
        <end position="536"/>
    </location>
</feature>
<evidence type="ECO:0000313" key="10">
    <source>
        <dbReference type="EMBL" id="EJK75626.1"/>
    </source>
</evidence>
<dbReference type="OMA" id="TWGFYDF"/>
<evidence type="ECO:0000256" key="3">
    <source>
        <dbReference type="ARBA" id="ARBA00022729"/>
    </source>
</evidence>
<feature type="signal peptide" evidence="8">
    <location>
        <begin position="1"/>
        <end position="25"/>
    </location>
</feature>
<dbReference type="InterPro" id="IPR009637">
    <property type="entry name" value="GPR107/GPR108-like"/>
</dbReference>
<protein>
    <recommendedName>
        <fullName evidence="9">GOST seven transmembrane domain-containing protein</fullName>
    </recommendedName>
</protein>
<dbReference type="EMBL" id="AGNL01002823">
    <property type="protein sequence ID" value="EJK75626.1"/>
    <property type="molecule type" value="Genomic_DNA"/>
</dbReference>
<feature type="transmembrane region" description="Helical" evidence="7">
    <location>
        <begin position="436"/>
        <end position="454"/>
    </location>
</feature>
<dbReference type="PANTHER" id="PTHR21229">
    <property type="entry name" value="LUNG SEVEN TRANSMEMBRANE RECEPTOR"/>
    <property type="match status" value="1"/>
</dbReference>
<name>K0TLU7_THAOC</name>
<dbReference type="GO" id="GO:0005794">
    <property type="term" value="C:Golgi apparatus"/>
    <property type="evidence" value="ECO:0007669"/>
    <property type="project" value="TreeGrafter"/>
</dbReference>
<comment type="caution">
    <text evidence="10">The sequence shown here is derived from an EMBL/GenBank/DDBJ whole genome shotgun (WGS) entry which is preliminary data.</text>
</comment>
<comment type="subcellular location">
    <subcellularLocation>
        <location evidence="1">Membrane</location>
        <topology evidence="1">Multi-pass membrane protein</topology>
    </subcellularLocation>
</comment>
<dbReference type="Pfam" id="PF06814">
    <property type="entry name" value="GOST_TM"/>
    <property type="match status" value="2"/>
</dbReference>
<evidence type="ECO:0000256" key="5">
    <source>
        <dbReference type="ARBA" id="ARBA00023136"/>
    </source>
</evidence>
<dbReference type="AlphaFoldDB" id="K0TLU7"/>
<gene>
    <name evidence="10" type="ORF">THAOC_02645</name>
</gene>
<feature type="chain" id="PRO_5003841219" description="GOST seven transmembrane domain-containing protein" evidence="8">
    <location>
        <begin position="26"/>
        <end position="552"/>
    </location>
</feature>
<reference evidence="10 11" key="1">
    <citation type="journal article" date="2012" name="Genome Biol.">
        <title>Genome and low-iron response of an oceanic diatom adapted to chronic iron limitation.</title>
        <authorList>
            <person name="Lommer M."/>
            <person name="Specht M."/>
            <person name="Roy A.S."/>
            <person name="Kraemer L."/>
            <person name="Andreson R."/>
            <person name="Gutowska M.A."/>
            <person name="Wolf J."/>
            <person name="Bergner S.V."/>
            <person name="Schilhabel M.B."/>
            <person name="Klostermeier U.C."/>
            <person name="Beiko R.G."/>
            <person name="Rosenstiel P."/>
            <person name="Hippler M."/>
            <person name="Laroche J."/>
        </authorList>
    </citation>
    <scope>NUCLEOTIDE SEQUENCE [LARGE SCALE GENOMIC DNA]</scope>
    <source>
        <strain evidence="10 11">CCMP1005</strain>
    </source>
</reference>
<feature type="transmembrane region" description="Helical" evidence="7">
    <location>
        <begin position="474"/>
        <end position="492"/>
    </location>
</feature>